<dbReference type="Proteomes" id="UP000266744">
    <property type="component" value="Chromosome"/>
</dbReference>
<evidence type="ECO:0000313" key="2">
    <source>
        <dbReference type="Proteomes" id="UP000266744"/>
    </source>
</evidence>
<proteinExistence type="predicted"/>
<protein>
    <submittedName>
        <fullName evidence="1">Uncharacterized protein</fullName>
    </submittedName>
</protein>
<gene>
    <name evidence="1" type="ORF">PL78_07115</name>
</gene>
<accession>A0ABM6BJ24</accession>
<name>A0ABM6BJ24_YERET</name>
<reference evidence="1 2" key="1">
    <citation type="journal article" date="2016" name="Toxins">
        <title>The Draft Genome Sequence of the Yersinia entomophaga Entomopathogenic Type Strain MH96T.</title>
        <authorList>
            <person name="Hurst M.R."/>
            <person name="Beattie A."/>
            <person name="Altermann E."/>
            <person name="Moraga R.M."/>
            <person name="Harper L.A."/>
            <person name="Calder J."/>
            <person name="Laugraud A."/>
        </authorList>
    </citation>
    <scope>NUCLEOTIDE SEQUENCE [LARGE SCALE GENOMIC DNA]</scope>
    <source>
        <strain evidence="1 2">MH96</strain>
    </source>
</reference>
<keyword evidence="2" id="KW-1185">Reference proteome</keyword>
<sequence length="64" mass="7361">MAFNSDPQGRLMGFFAGLQCLFDLRQDLLGQLQENFSLSSETQRLAFTYKQTEPQTLLQITELM</sequence>
<organism evidence="1 2">
    <name type="scientific">Yersinia entomophaga</name>
    <dbReference type="NCBI Taxonomy" id="935293"/>
    <lineage>
        <taxon>Bacteria</taxon>
        <taxon>Pseudomonadati</taxon>
        <taxon>Pseudomonadota</taxon>
        <taxon>Gammaproteobacteria</taxon>
        <taxon>Enterobacterales</taxon>
        <taxon>Yersiniaceae</taxon>
        <taxon>Yersinia</taxon>
    </lineage>
</organism>
<dbReference type="EMBL" id="CP010029">
    <property type="protein sequence ID" value="ANI29598.1"/>
    <property type="molecule type" value="Genomic_DNA"/>
</dbReference>
<evidence type="ECO:0000313" key="1">
    <source>
        <dbReference type="EMBL" id="ANI29598.1"/>
    </source>
</evidence>